<feature type="transmembrane region" description="Helical" evidence="1">
    <location>
        <begin position="6"/>
        <end position="25"/>
    </location>
</feature>
<dbReference type="Proteomes" id="UP000003573">
    <property type="component" value="Unassembled WGS sequence"/>
</dbReference>
<proteinExistence type="predicted"/>
<name>G5JWM5_9STRE</name>
<keyword evidence="1" id="KW-1133">Transmembrane helix</keyword>
<dbReference type="EMBL" id="AEUW02000001">
    <property type="protein sequence ID" value="EHJ53311.1"/>
    <property type="molecule type" value="Genomic_DNA"/>
</dbReference>
<comment type="caution">
    <text evidence="2">The sequence shown here is derived from an EMBL/GenBank/DDBJ whole genome shotgun (WGS) entry which is preliminary data.</text>
</comment>
<evidence type="ECO:0000256" key="1">
    <source>
        <dbReference type="SAM" id="Phobius"/>
    </source>
</evidence>
<dbReference type="AlphaFoldDB" id="G5JWM5"/>
<keyword evidence="3" id="KW-1185">Reference proteome</keyword>
<evidence type="ECO:0000313" key="3">
    <source>
        <dbReference type="Proteomes" id="UP000003573"/>
    </source>
</evidence>
<gene>
    <name evidence="2" type="ORF">STRMA_0997</name>
</gene>
<reference evidence="2 3" key="1">
    <citation type="journal article" date="2014" name="Int. J. Syst. Evol. Microbiol.">
        <title>Phylogenomics and the dynamic genome evolution of the genus Streptococcus.</title>
        <authorList>
            <consortium name="The Broad Institute Genome Sequencing Platform"/>
            <person name="Richards V.P."/>
            <person name="Palmer S.R."/>
            <person name="Pavinski Bitar P.D."/>
            <person name="Qin X."/>
            <person name="Weinstock G.M."/>
            <person name="Highlander S.K."/>
            <person name="Town C.D."/>
            <person name="Burne R.A."/>
            <person name="Stanhope M.J."/>
        </authorList>
    </citation>
    <scope>NUCLEOTIDE SEQUENCE [LARGE SCALE GENOMIC DNA]</scope>
    <source>
        <strain evidence="2 3">NCTC 11558</strain>
    </source>
</reference>
<accession>G5JWM5</accession>
<sequence>MINFSDLMTTIIGAFIGGLFSIWVVRLQLKSREKEREAKQASKIAAWLTGVSNSNDQSKNCFIRYNLIINNSSNLPIYNVLVLALSNKRYLHFQNIKYWDYNLINYYPFLAPGEKIDSIKTYGSGFSEYPMVSILFTDTNMRHWYRNQMGKLTQLNAQEYDKLVKNLSYRPPL</sequence>
<dbReference type="RefSeq" id="WP_003082341.1">
    <property type="nucleotide sequence ID" value="NZ_AEUW02000001.1"/>
</dbReference>
<evidence type="ECO:0000313" key="2">
    <source>
        <dbReference type="EMBL" id="EHJ53311.1"/>
    </source>
</evidence>
<organism evidence="2 3">
    <name type="scientific">Streptococcus macacae NCTC 11558</name>
    <dbReference type="NCBI Taxonomy" id="764298"/>
    <lineage>
        <taxon>Bacteria</taxon>
        <taxon>Bacillati</taxon>
        <taxon>Bacillota</taxon>
        <taxon>Bacilli</taxon>
        <taxon>Lactobacillales</taxon>
        <taxon>Streptococcaceae</taxon>
        <taxon>Streptococcus</taxon>
    </lineage>
</organism>
<keyword evidence="1" id="KW-0472">Membrane</keyword>
<keyword evidence="1" id="KW-0812">Transmembrane</keyword>
<dbReference type="OrthoDB" id="2236285at2"/>
<protein>
    <submittedName>
        <fullName evidence="2">Uncharacterized protein</fullName>
    </submittedName>
</protein>